<gene>
    <name evidence="1" type="ordered locus">Clocel_0116</name>
</gene>
<name>D9SNN4_CLOC7</name>
<dbReference type="EMBL" id="CP002160">
    <property type="protein sequence ID" value="ADL49905.1"/>
    <property type="molecule type" value="Genomic_DNA"/>
</dbReference>
<dbReference type="Pfam" id="PF08876">
    <property type="entry name" value="DUF1836"/>
    <property type="match status" value="1"/>
</dbReference>
<dbReference type="AlphaFoldDB" id="D9SNN4"/>
<dbReference type="RefSeq" id="WP_010075360.1">
    <property type="nucleotide sequence ID" value="NC_014393.1"/>
</dbReference>
<dbReference type="PANTHER" id="PTHR40056:SF1">
    <property type="entry name" value="DUF1836 DOMAIN-CONTAINING PROTEIN"/>
    <property type="match status" value="1"/>
</dbReference>
<reference evidence="1 2" key="1">
    <citation type="submission" date="2010-08" db="EMBL/GenBank/DDBJ databases">
        <title>Complete sequence of Clostridium cellulovorans 743B.</title>
        <authorList>
            <consortium name="US DOE Joint Genome Institute"/>
            <person name="Lucas S."/>
            <person name="Copeland A."/>
            <person name="Lapidus A."/>
            <person name="Cheng J.-F."/>
            <person name="Bruce D."/>
            <person name="Goodwin L."/>
            <person name="Pitluck S."/>
            <person name="Chertkov O."/>
            <person name="Detter J.C."/>
            <person name="Han C."/>
            <person name="Tapia R."/>
            <person name="Land M."/>
            <person name="Hauser L."/>
            <person name="Chang Y.-J."/>
            <person name="Jeffries C."/>
            <person name="Kyrpides N."/>
            <person name="Ivanova N."/>
            <person name="Mikhailova N."/>
            <person name="Hemme C.L."/>
            <person name="Woyke T."/>
        </authorList>
    </citation>
    <scope>NUCLEOTIDE SEQUENCE [LARGE SCALE GENOMIC DNA]</scope>
    <source>
        <strain evidence="2">ATCC 35296 / DSM 3052 / OCM 3 / 743B</strain>
    </source>
</reference>
<dbReference type="STRING" id="573061.Clocel_0116"/>
<protein>
    <recommendedName>
        <fullName evidence="3">DUF1836 domain-containing protein</fullName>
    </recommendedName>
</protein>
<dbReference type="InterPro" id="IPR014975">
    <property type="entry name" value="DUF1836"/>
</dbReference>
<dbReference type="Proteomes" id="UP000002730">
    <property type="component" value="Chromosome"/>
</dbReference>
<evidence type="ECO:0000313" key="1">
    <source>
        <dbReference type="EMBL" id="ADL49905.1"/>
    </source>
</evidence>
<evidence type="ECO:0000313" key="2">
    <source>
        <dbReference type="Proteomes" id="UP000002730"/>
    </source>
</evidence>
<dbReference type="KEGG" id="ccb:Clocel_0116"/>
<accession>D9SNN4</accession>
<dbReference type="eggNOG" id="COG0789">
    <property type="taxonomic scope" value="Bacteria"/>
</dbReference>
<dbReference type="HOGENOM" id="CLU_085303_0_1_9"/>
<dbReference type="OrthoDB" id="1924246at2"/>
<proteinExistence type="predicted"/>
<sequence>MENKESILNDLLSISQNVIDSNIIPFSDLPEYDLFLSQVVDYLNDRFEGEDFTNNIVQNYVKNEVVSKPQDGKKRGYTKVHLTELVLLGHMRPILTSDEIKKVFRLAFNDINDRTDDIIPWESAYKSFTEIQKNAFSDLQEKGLVDEVMIKELIKPFQLNEKETERIVVFLTVMTLIAQASAIKKLARKIIDEYSEE</sequence>
<evidence type="ECO:0008006" key="3">
    <source>
        <dbReference type="Google" id="ProtNLM"/>
    </source>
</evidence>
<keyword evidence="2" id="KW-1185">Reference proteome</keyword>
<organism evidence="1 2">
    <name type="scientific">Clostridium cellulovorans (strain ATCC 35296 / DSM 3052 / OCM 3 / 743B)</name>
    <dbReference type="NCBI Taxonomy" id="573061"/>
    <lineage>
        <taxon>Bacteria</taxon>
        <taxon>Bacillati</taxon>
        <taxon>Bacillota</taxon>
        <taxon>Clostridia</taxon>
        <taxon>Eubacteriales</taxon>
        <taxon>Clostridiaceae</taxon>
        <taxon>Clostridium</taxon>
    </lineage>
</organism>
<dbReference type="PANTHER" id="PTHR40056">
    <property type="entry name" value="HYPOTHETICAL CYTOSOLIC PROTEIN"/>
    <property type="match status" value="1"/>
</dbReference>